<evidence type="ECO:0008006" key="3">
    <source>
        <dbReference type="Google" id="ProtNLM"/>
    </source>
</evidence>
<name>A0A1E1WP53_PECGO</name>
<evidence type="ECO:0000256" key="1">
    <source>
        <dbReference type="SAM" id="MobiDB-lite"/>
    </source>
</evidence>
<accession>A0A1E1WP53</accession>
<feature type="region of interest" description="Disordered" evidence="1">
    <location>
        <begin position="284"/>
        <end position="313"/>
    </location>
</feature>
<feature type="region of interest" description="Disordered" evidence="1">
    <location>
        <begin position="386"/>
        <end position="410"/>
    </location>
</feature>
<feature type="compositionally biased region" description="Polar residues" evidence="1">
    <location>
        <begin position="392"/>
        <end position="410"/>
    </location>
</feature>
<dbReference type="AlphaFoldDB" id="A0A1E1WP53"/>
<protein>
    <recommendedName>
        <fullName evidence="3">Retrotransposon gag domain-containing protein</fullName>
    </recommendedName>
</protein>
<gene>
    <name evidence="2" type="ORF">g.7633</name>
</gene>
<reference evidence="2" key="1">
    <citation type="submission" date="2015-09" db="EMBL/GenBank/DDBJ databases">
        <title>De novo assembly of Pectinophora gossypiella (Pink Bollworm) gut transcriptome.</title>
        <authorList>
            <person name="Tassone E.E."/>
        </authorList>
    </citation>
    <scope>NUCLEOTIDE SEQUENCE</scope>
</reference>
<evidence type="ECO:0000313" key="2">
    <source>
        <dbReference type="EMBL" id="JAT88774.1"/>
    </source>
</evidence>
<sequence length="410" mass="47090">MSHDPDVIYKALRPVPEFDGNPNVLVRFIKLCDALVVSYMSTAQGSELGNLCLINGILNKITGPAATIINSNGVPDNWQGIRDALINNFADQRDETALYNDLSLAMQGSKSPQEFYNHCQTLYSTIMTYVTLNETLSTTIEAKRQLYKKLTLQAFVRGLKDPLGSRIRCMRPPTIEKALEFVQEELNALYLQQRNDSLPKAQLQGKPTPTFLPPVPVPVHKPFNMPPQPFKFYSPPQQHMRFNPQPQNPLPGPSRTQQMFRALPPNYNPRSNVFRLPQRNPVPTPMSGVQHFTPRNLPLTGHDWRRHGNPPPTNYFKTREVNVNECATDYDNYYYYPDYYSDMTYQPTYDNDYYNSYQNYTQYDDNYNLPCLYEETSPADVTVLTDEKDETTTPSVGENFQETPNTKRLK</sequence>
<proteinExistence type="predicted"/>
<dbReference type="EMBL" id="GDQN01002280">
    <property type="protein sequence ID" value="JAT88774.1"/>
    <property type="molecule type" value="Transcribed_RNA"/>
</dbReference>
<organism evidence="2">
    <name type="scientific">Pectinophora gossypiella</name>
    <name type="common">Cotton pink bollworm</name>
    <name type="synonym">Depressaria gossypiella</name>
    <dbReference type="NCBI Taxonomy" id="13191"/>
    <lineage>
        <taxon>Eukaryota</taxon>
        <taxon>Metazoa</taxon>
        <taxon>Ecdysozoa</taxon>
        <taxon>Arthropoda</taxon>
        <taxon>Hexapoda</taxon>
        <taxon>Insecta</taxon>
        <taxon>Pterygota</taxon>
        <taxon>Neoptera</taxon>
        <taxon>Endopterygota</taxon>
        <taxon>Lepidoptera</taxon>
        <taxon>Glossata</taxon>
        <taxon>Ditrysia</taxon>
        <taxon>Gelechioidea</taxon>
        <taxon>Gelechiidae</taxon>
        <taxon>Apatetrinae</taxon>
        <taxon>Pectinophora</taxon>
    </lineage>
</organism>